<evidence type="ECO:0000313" key="3">
    <source>
        <dbReference type="Proteomes" id="UP000306985"/>
    </source>
</evidence>
<keyword evidence="3" id="KW-1185">Reference proteome</keyword>
<feature type="transmembrane region" description="Helical" evidence="1">
    <location>
        <begin position="17"/>
        <end position="36"/>
    </location>
</feature>
<feature type="transmembrane region" description="Helical" evidence="1">
    <location>
        <begin position="48"/>
        <end position="67"/>
    </location>
</feature>
<keyword evidence="1" id="KW-1133">Transmembrane helix</keyword>
<dbReference type="Proteomes" id="UP000306985">
    <property type="component" value="Unassembled WGS sequence"/>
</dbReference>
<sequence length="77" mass="8139">MTTPEPAPLSEPKPPSLVPGVVLLGLAAVLIVVVLIKPAMPDWLNTTIAVLAVAVVIALLGYAVWVFRATTRRGRAR</sequence>
<keyword evidence="1" id="KW-0812">Transmembrane</keyword>
<evidence type="ECO:0000313" key="2">
    <source>
        <dbReference type="EMBL" id="TKV61090.1"/>
    </source>
</evidence>
<dbReference type="EMBL" id="SZZH01000001">
    <property type="protein sequence ID" value="TKV61090.1"/>
    <property type="molecule type" value="Genomic_DNA"/>
</dbReference>
<dbReference type="AlphaFoldDB" id="A0A4U6QKP2"/>
<gene>
    <name evidence="2" type="ORF">FDO65_05445</name>
</gene>
<keyword evidence="1" id="KW-0472">Membrane</keyword>
<name>A0A4U6QKP2_9ACTN</name>
<comment type="caution">
    <text evidence="2">The sequence shown here is derived from an EMBL/GenBank/DDBJ whole genome shotgun (WGS) entry which is preliminary data.</text>
</comment>
<dbReference type="RefSeq" id="WP_137448393.1">
    <property type="nucleotide sequence ID" value="NZ_SZZH01000001.1"/>
</dbReference>
<evidence type="ECO:0000256" key="1">
    <source>
        <dbReference type="SAM" id="Phobius"/>
    </source>
</evidence>
<reference evidence="2 3" key="1">
    <citation type="submission" date="2019-05" db="EMBL/GenBank/DDBJ databases">
        <title>Nakamurella sp. N5BH11, whole genome shotgun sequence.</title>
        <authorList>
            <person name="Tuo L."/>
        </authorList>
    </citation>
    <scope>NUCLEOTIDE SEQUENCE [LARGE SCALE GENOMIC DNA]</scope>
    <source>
        <strain evidence="2 3">N5BH11</strain>
    </source>
</reference>
<proteinExistence type="predicted"/>
<organism evidence="2 3">
    <name type="scientific">Nakamurella flava</name>
    <dbReference type="NCBI Taxonomy" id="2576308"/>
    <lineage>
        <taxon>Bacteria</taxon>
        <taxon>Bacillati</taxon>
        <taxon>Actinomycetota</taxon>
        <taxon>Actinomycetes</taxon>
        <taxon>Nakamurellales</taxon>
        <taxon>Nakamurellaceae</taxon>
        <taxon>Nakamurella</taxon>
    </lineage>
</organism>
<evidence type="ECO:0008006" key="4">
    <source>
        <dbReference type="Google" id="ProtNLM"/>
    </source>
</evidence>
<protein>
    <recommendedName>
        <fullName evidence="4">DUF4175 domain-containing protein</fullName>
    </recommendedName>
</protein>
<accession>A0A4U6QKP2</accession>